<keyword evidence="2" id="KW-1185">Reference proteome</keyword>
<gene>
    <name evidence="1" type="ORF">GS399_19070</name>
</gene>
<comment type="caution">
    <text evidence="1">The sequence shown here is derived from an EMBL/GenBank/DDBJ whole genome shotgun (WGS) entry which is preliminary data.</text>
</comment>
<evidence type="ECO:0000313" key="1">
    <source>
        <dbReference type="EMBL" id="MXV53077.1"/>
    </source>
</evidence>
<dbReference type="AlphaFoldDB" id="A0A7K1YEP2"/>
<reference evidence="1 2" key="1">
    <citation type="submission" date="2019-11" db="EMBL/GenBank/DDBJ databases">
        <title>Pedobacter sp. HMF7647 Genome sequencing and assembly.</title>
        <authorList>
            <person name="Kang H."/>
            <person name="Kim H."/>
            <person name="Joh K."/>
        </authorList>
    </citation>
    <scope>NUCLEOTIDE SEQUENCE [LARGE SCALE GENOMIC DNA]</scope>
    <source>
        <strain evidence="1 2">HMF7647</strain>
    </source>
</reference>
<evidence type="ECO:0000313" key="2">
    <source>
        <dbReference type="Proteomes" id="UP000466586"/>
    </source>
</evidence>
<proteinExistence type="predicted"/>
<dbReference type="RefSeq" id="WP_160846257.1">
    <property type="nucleotide sequence ID" value="NZ_WVHT01000013.1"/>
</dbReference>
<protein>
    <submittedName>
        <fullName evidence="1">Uncharacterized protein</fullName>
    </submittedName>
</protein>
<sequence length="212" mass="23426">MMIGKSLILYVLGFGILLLQKCMDYDQYCDIKPLTFKGDVKIYPDKNEISIGDTIWFVSDIPVTLIEQNSNTSVNYSNATNFITSISLERMTGGSVNSTGLDPAANHFKYVVASGSYIAPAEPNIKTNFFRFSEFSDQYSLKIGIIPGSTGIFALRFTSPSTVISGSNDCASALYQLTFKGTDQHIYLYQNNRPGYIIEGSEAGNLYCFVVK</sequence>
<dbReference type="Proteomes" id="UP000466586">
    <property type="component" value="Unassembled WGS sequence"/>
</dbReference>
<accession>A0A7K1YEP2</accession>
<dbReference type="EMBL" id="WVHT01000013">
    <property type="protein sequence ID" value="MXV53077.1"/>
    <property type="molecule type" value="Genomic_DNA"/>
</dbReference>
<name>A0A7K1YEP2_9SPHI</name>
<organism evidence="1 2">
    <name type="scientific">Hufsiella arboris</name>
    <dbReference type="NCBI Taxonomy" id="2695275"/>
    <lineage>
        <taxon>Bacteria</taxon>
        <taxon>Pseudomonadati</taxon>
        <taxon>Bacteroidota</taxon>
        <taxon>Sphingobacteriia</taxon>
        <taxon>Sphingobacteriales</taxon>
        <taxon>Sphingobacteriaceae</taxon>
        <taxon>Hufsiella</taxon>
    </lineage>
</organism>